<comment type="caution">
    <text evidence="3">The sequence shown here is derived from an EMBL/GenBank/DDBJ whole genome shotgun (WGS) entry which is preliminary data.</text>
</comment>
<dbReference type="SUPFAM" id="SSF56425">
    <property type="entry name" value="Succinate dehydrogenase/fumarate reductase flavoprotein, catalytic domain"/>
    <property type="match status" value="1"/>
</dbReference>
<dbReference type="InterPro" id="IPR029069">
    <property type="entry name" value="HotDog_dom_sf"/>
</dbReference>
<evidence type="ECO:0000313" key="3">
    <source>
        <dbReference type="EMBL" id="KAF2737697.1"/>
    </source>
</evidence>
<feature type="domain" description="Thioesterase" evidence="2">
    <location>
        <begin position="136"/>
        <end position="187"/>
    </location>
</feature>
<evidence type="ECO:0000259" key="2">
    <source>
        <dbReference type="Pfam" id="PF03061"/>
    </source>
</evidence>
<dbReference type="InterPro" id="IPR052061">
    <property type="entry name" value="PTE-AB_protein"/>
</dbReference>
<dbReference type="PANTHER" id="PTHR47260:SF3">
    <property type="entry name" value="THIOESTERASE FAMILY PROTEIN (AFU_ORTHOLOGUE AFUA_7G03960)"/>
    <property type="match status" value="1"/>
</dbReference>
<organism evidence="3 4">
    <name type="scientific">Polyplosphaeria fusca</name>
    <dbReference type="NCBI Taxonomy" id="682080"/>
    <lineage>
        <taxon>Eukaryota</taxon>
        <taxon>Fungi</taxon>
        <taxon>Dikarya</taxon>
        <taxon>Ascomycota</taxon>
        <taxon>Pezizomycotina</taxon>
        <taxon>Dothideomycetes</taxon>
        <taxon>Pleosporomycetidae</taxon>
        <taxon>Pleosporales</taxon>
        <taxon>Tetraplosphaeriaceae</taxon>
        <taxon>Polyplosphaeria</taxon>
    </lineage>
</organism>
<dbReference type="AlphaFoldDB" id="A0A9P4V2R2"/>
<dbReference type="SUPFAM" id="SSF54637">
    <property type="entry name" value="Thioesterase/thiol ester dehydrase-isomerase"/>
    <property type="match status" value="1"/>
</dbReference>
<accession>A0A9P4V2R2</accession>
<dbReference type="PANTHER" id="PTHR47260">
    <property type="entry name" value="UPF0644 PROTEIN PB2B4.06"/>
    <property type="match status" value="1"/>
</dbReference>
<dbReference type="EMBL" id="ML996114">
    <property type="protein sequence ID" value="KAF2737697.1"/>
    <property type="molecule type" value="Genomic_DNA"/>
</dbReference>
<dbReference type="OrthoDB" id="506431at2759"/>
<protein>
    <recommendedName>
        <fullName evidence="2">Thioesterase domain-containing protein</fullName>
    </recommendedName>
</protein>
<feature type="compositionally biased region" description="Polar residues" evidence="1">
    <location>
        <begin position="90"/>
        <end position="99"/>
    </location>
</feature>
<dbReference type="Pfam" id="PF03061">
    <property type="entry name" value="4HBT"/>
    <property type="match status" value="1"/>
</dbReference>
<keyword evidence="4" id="KW-1185">Reference proteome</keyword>
<dbReference type="Proteomes" id="UP000799444">
    <property type="component" value="Unassembled WGS sequence"/>
</dbReference>
<feature type="region of interest" description="Disordered" evidence="1">
    <location>
        <begin position="88"/>
        <end position="113"/>
    </location>
</feature>
<dbReference type="Gene3D" id="3.10.129.10">
    <property type="entry name" value="Hotdog Thioesterase"/>
    <property type="match status" value="1"/>
</dbReference>
<dbReference type="InterPro" id="IPR006683">
    <property type="entry name" value="Thioestr_dom"/>
</dbReference>
<dbReference type="InterPro" id="IPR027477">
    <property type="entry name" value="Succ_DH/fumarate_Rdtase_cat_sf"/>
</dbReference>
<evidence type="ECO:0000313" key="4">
    <source>
        <dbReference type="Proteomes" id="UP000799444"/>
    </source>
</evidence>
<reference evidence="3" key="1">
    <citation type="journal article" date="2020" name="Stud. Mycol.">
        <title>101 Dothideomycetes genomes: a test case for predicting lifestyles and emergence of pathogens.</title>
        <authorList>
            <person name="Haridas S."/>
            <person name="Albert R."/>
            <person name="Binder M."/>
            <person name="Bloem J."/>
            <person name="Labutti K."/>
            <person name="Salamov A."/>
            <person name="Andreopoulos B."/>
            <person name="Baker S."/>
            <person name="Barry K."/>
            <person name="Bills G."/>
            <person name="Bluhm B."/>
            <person name="Cannon C."/>
            <person name="Castanera R."/>
            <person name="Culley D."/>
            <person name="Daum C."/>
            <person name="Ezra D."/>
            <person name="Gonzalez J."/>
            <person name="Henrissat B."/>
            <person name="Kuo A."/>
            <person name="Liang C."/>
            <person name="Lipzen A."/>
            <person name="Lutzoni F."/>
            <person name="Magnuson J."/>
            <person name="Mondo S."/>
            <person name="Nolan M."/>
            <person name="Ohm R."/>
            <person name="Pangilinan J."/>
            <person name="Park H.-J."/>
            <person name="Ramirez L."/>
            <person name="Alfaro M."/>
            <person name="Sun H."/>
            <person name="Tritt A."/>
            <person name="Yoshinaga Y."/>
            <person name="Zwiers L.-H."/>
            <person name="Turgeon B."/>
            <person name="Goodwin S."/>
            <person name="Spatafora J."/>
            <person name="Crous P."/>
            <person name="Grigoriev I."/>
        </authorList>
    </citation>
    <scope>NUCLEOTIDE SEQUENCE</scope>
    <source>
        <strain evidence="3">CBS 125425</strain>
    </source>
</reference>
<evidence type="ECO:0000256" key="1">
    <source>
        <dbReference type="SAM" id="MobiDB-lite"/>
    </source>
</evidence>
<sequence>MSHLDPSKMEHMEDFTSLDWCNTLLSDPSITEIPRRLQIRDSAPNTFFTKTLITDDGVRAFLALCRSGRGRPGSPTNTNTAGIELLGAETSPTSSSGTMASHDHSTKAPQPSLDDGPESLLLVSLGAGLDGGLARLHGGVTATLLDQVMGTLISYMHENVCATAELTVKYKRMVRTPCVLLCRGRIAVEKGRWIETIGSVEDGNGTVFAEGTGSFVKSKVEKLDFFITDDTVMKRFRPGRVYDTTDYELEKADTIHDLAVRLGTDADALETAVKEFNDPCDSVTAFDLMKLDVKATHGLYPNKTNWARQEF</sequence>
<name>A0A9P4V2R2_9PLEO</name>
<proteinExistence type="predicted"/>
<gene>
    <name evidence="3" type="ORF">EJ04DRAFT_574427</name>
</gene>
<dbReference type="CDD" id="cd03443">
    <property type="entry name" value="PaaI_thioesterase"/>
    <property type="match status" value="1"/>
</dbReference>